<dbReference type="PANTHER" id="PTHR30399:SF1">
    <property type="entry name" value="UTP PYROPHOSPHATASE"/>
    <property type="match status" value="1"/>
</dbReference>
<dbReference type="CDD" id="cd07344">
    <property type="entry name" value="M48_yhfN_like"/>
    <property type="match status" value="1"/>
</dbReference>
<proteinExistence type="predicted"/>
<dbReference type="InterPro" id="IPR053136">
    <property type="entry name" value="UTP_pyrophosphatase-like"/>
</dbReference>
<dbReference type="Gene3D" id="3.30.2010.10">
    <property type="entry name" value="Metalloproteases ('zincins'), catalytic domain"/>
    <property type="match status" value="1"/>
</dbReference>
<evidence type="ECO:0000259" key="1">
    <source>
        <dbReference type="Pfam" id="PF01863"/>
    </source>
</evidence>
<evidence type="ECO:0000313" key="3">
    <source>
        <dbReference type="Proteomes" id="UP000235036"/>
    </source>
</evidence>
<dbReference type="PANTHER" id="PTHR30399">
    <property type="entry name" value="UNCHARACTERIZED PROTEIN YGJP"/>
    <property type="match status" value="1"/>
</dbReference>
<reference evidence="2 3" key="1">
    <citation type="submission" date="2017-08" db="EMBL/GenBank/DDBJ databases">
        <title>Genomes of Fischerella (Mastigocladus) sp. strains.</title>
        <authorList>
            <person name="Miller S.R."/>
        </authorList>
    </citation>
    <scope>NUCLEOTIDE SEQUENCE [LARGE SCALE GENOMIC DNA]</scope>
    <source>
        <strain evidence="2 3">CCMEE 5323</strain>
    </source>
</reference>
<feature type="domain" description="YgjP-like metallopeptidase" evidence="1">
    <location>
        <begin position="5"/>
        <end position="56"/>
    </location>
</feature>
<dbReference type="Proteomes" id="UP000235036">
    <property type="component" value="Unassembled WGS sequence"/>
</dbReference>
<dbReference type="InterPro" id="IPR002725">
    <property type="entry name" value="YgjP-like_metallopeptidase"/>
</dbReference>
<evidence type="ECO:0000313" key="2">
    <source>
        <dbReference type="EMBL" id="PLZ91705.1"/>
    </source>
</evidence>
<dbReference type="EMBL" id="NRQW01000158">
    <property type="protein sequence ID" value="PLZ91705.1"/>
    <property type="molecule type" value="Genomic_DNA"/>
</dbReference>
<accession>A0A2N6K5P7</accession>
<organism evidence="2 3">
    <name type="scientific">Fischerella muscicola CCMEE 5323</name>
    <dbReference type="NCBI Taxonomy" id="2019572"/>
    <lineage>
        <taxon>Bacteria</taxon>
        <taxon>Bacillati</taxon>
        <taxon>Cyanobacteriota</taxon>
        <taxon>Cyanophyceae</taxon>
        <taxon>Nostocales</taxon>
        <taxon>Hapalosiphonaceae</taxon>
        <taxon>Fischerella</taxon>
    </lineage>
</organism>
<sequence length="56" mass="6619">MKLLTCSQDGVIRINQQLADAVNVSIRYVVAHEIFHLLHRNYSDAFWQVLWYVMPD</sequence>
<dbReference type="RefSeq" id="WP_102205063.1">
    <property type="nucleotide sequence ID" value="NZ_CAWNVR010000241.1"/>
</dbReference>
<keyword evidence="3" id="KW-1185">Reference proteome</keyword>
<protein>
    <recommendedName>
        <fullName evidence="1">YgjP-like metallopeptidase domain-containing protein</fullName>
    </recommendedName>
</protein>
<dbReference type="Pfam" id="PF01863">
    <property type="entry name" value="YgjP-like"/>
    <property type="match status" value="1"/>
</dbReference>
<dbReference type="AlphaFoldDB" id="A0A2N6K5P7"/>
<comment type="caution">
    <text evidence="2">The sequence shown here is derived from an EMBL/GenBank/DDBJ whole genome shotgun (WGS) entry which is preliminary data.</text>
</comment>
<name>A0A2N6K5P7_FISMU</name>
<gene>
    <name evidence="2" type="ORF">CEN44_07870</name>
</gene>